<dbReference type="RefSeq" id="WP_345282709.1">
    <property type="nucleotide sequence ID" value="NZ_BAABAJ010000008.1"/>
</dbReference>
<dbReference type="EMBL" id="BAABAJ010000008">
    <property type="protein sequence ID" value="GAA3918673.1"/>
    <property type="molecule type" value="Genomic_DNA"/>
</dbReference>
<comment type="caution">
    <text evidence="2">The sequence shown here is derived from an EMBL/GenBank/DDBJ whole genome shotgun (WGS) entry which is preliminary data.</text>
</comment>
<keyword evidence="3" id="KW-1185">Reference proteome</keyword>
<protein>
    <submittedName>
        <fullName evidence="2">DUF4142 domain-containing protein</fullName>
    </submittedName>
</protein>
<proteinExistence type="predicted"/>
<dbReference type="PANTHER" id="PTHR38593:SF1">
    <property type="entry name" value="BLR2558 PROTEIN"/>
    <property type="match status" value="1"/>
</dbReference>
<evidence type="ECO:0000313" key="3">
    <source>
        <dbReference type="Proteomes" id="UP001501000"/>
    </source>
</evidence>
<dbReference type="InterPro" id="IPR012347">
    <property type="entry name" value="Ferritin-like"/>
</dbReference>
<reference evidence="3" key="1">
    <citation type="journal article" date="2019" name="Int. J. Syst. Evol. Microbiol.">
        <title>The Global Catalogue of Microorganisms (GCM) 10K type strain sequencing project: providing services to taxonomists for standard genome sequencing and annotation.</title>
        <authorList>
            <consortium name="The Broad Institute Genomics Platform"/>
            <consortium name="The Broad Institute Genome Sequencing Center for Infectious Disease"/>
            <person name="Wu L."/>
            <person name="Ma J."/>
        </authorList>
    </citation>
    <scope>NUCLEOTIDE SEQUENCE [LARGE SCALE GENOMIC DNA]</scope>
    <source>
        <strain evidence="3">JCM 16956</strain>
    </source>
</reference>
<dbReference type="Pfam" id="PF13628">
    <property type="entry name" value="DUF4142"/>
    <property type="match status" value="1"/>
</dbReference>
<gene>
    <name evidence="2" type="ORF">GCM10022244_29860</name>
</gene>
<dbReference type="InterPro" id="IPR025419">
    <property type="entry name" value="DUF4142"/>
</dbReference>
<name>A0ABP7MA45_9ACTN</name>
<feature type="domain" description="DUF4142" evidence="1">
    <location>
        <begin position="23"/>
        <end position="155"/>
    </location>
</feature>
<dbReference type="Gene3D" id="1.20.1260.10">
    <property type="match status" value="1"/>
</dbReference>
<sequence length="163" mass="17617">MTTVSSHTESSAKTAANPLPAVDRDFVHAATMTTSTQIDAGKMAHKSTSNPDVRAFARHMIADCMRLTVQLKAVAPHGVEVPKDNSDIALLESLMPLTGADFDHAYVRKLGLESHRQAIAAFEKEAKEGENPSLKEAALNALPTLREHYLMGQKLAQKLGVSE</sequence>
<evidence type="ECO:0000259" key="1">
    <source>
        <dbReference type="Pfam" id="PF13628"/>
    </source>
</evidence>
<dbReference type="Proteomes" id="UP001501000">
    <property type="component" value="Unassembled WGS sequence"/>
</dbReference>
<accession>A0ABP7MA45</accession>
<organism evidence="2 3">
    <name type="scientific">Streptomyces gulbargensis</name>
    <dbReference type="NCBI Taxonomy" id="364901"/>
    <lineage>
        <taxon>Bacteria</taxon>
        <taxon>Bacillati</taxon>
        <taxon>Actinomycetota</taxon>
        <taxon>Actinomycetes</taxon>
        <taxon>Kitasatosporales</taxon>
        <taxon>Streptomycetaceae</taxon>
        <taxon>Streptomyces</taxon>
    </lineage>
</organism>
<evidence type="ECO:0000313" key="2">
    <source>
        <dbReference type="EMBL" id="GAA3918673.1"/>
    </source>
</evidence>
<dbReference type="PANTHER" id="PTHR38593">
    <property type="entry name" value="BLR2558 PROTEIN"/>
    <property type="match status" value="1"/>
</dbReference>